<protein>
    <recommendedName>
        <fullName evidence="3">RING-type domain-containing protein</fullName>
    </recommendedName>
</protein>
<dbReference type="InterPro" id="IPR001841">
    <property type="entry name" value="Znf_RING"/>
</dbReference>
<keyword evidence="1" id="KW-0862">Zinc</keyword>
<dbReference type="Gene3D" id="1.20.120.1750">
    <property type="match status" value="1"/>
</dbReference>
<evidence type="ECO:0000313" key="4">
    <source>
        <dbReference type="EMBL" id="CAE0405779.1"/>
    </source>
</evidence>
<feature type="compositionally biased region" description="Basic and acidic residues" evidence="2">
    <location>
        <begin position="182"/>
        <end position="192"/>
    </location>
</feature>
<dbReference type="EMBL" id="HBIM01004382">
    <property type="protein sequence ID" value="CAE0405779.1"/>
    <property type="molecule type" value="Transcribed_RNA"/>
</dbReference>
<dbReference type="AlphaFoldDB" id="A0A7S3L0S8"/>
<dbReference type="PROSITE" id="PS50089">
    <property type="entry name" value="ZF_RING_2"/>
    <property type="match status" value="1"/>
</dbReference>
<feature type="region of interest" description="Disordered" evidence="2">
    <location>
        <begin position="182"/>
        <end position="213"/>
    </location>
</feature>
<evidence type="ECO:0000259" key="3">
    <source>
        <dbReference type="PROSITE" id="PS50089"/>
    </source>
</evidence>
<sequence>MACIVCWEDIPPDAQVFLQPCQHTACRGCVQNWIETCEQQGQDDAKCPHCRQVMSHATCQAVLGGRPYQAKRLTADDVPQELDEFTLTWLQENGARQCKNCGAWLTDEEEGQEPLMCLCGYCYCWTCDMSALDCDCGHDEFYDNVTGEGITIRNRGASSSEDDPIIVLATEEDREDFRAFLEARRDAHRGGDSDDDDDDDESNHPEAETIEESAEANFISIFEQEVEAEANFESILDWPSPEAKVEEARPARKPCASDINSRGATEQNTIPDIVPLGINRRVQSVYRGNVSNNERNNELSWLGDIRRILPNDCP</sequence>
<feature type="domain" description="RING-type" evidence="3">
    <location>
        <begin position="3"/>
        <end position="51"/>
    </location>
</feature>
<dbReference type="Pfam" id="PF13639">
    <property type="entry name" value="zf-RING_2"/>
    <property type="match status" value="1"/>
</dbReference>
<evidence type="ECO:0000256" key="2">
    <source>
        <dbReference type="SAM" id="MobiDB-lite"/>
    </source>
</evidence>
<dbReference type="InterPro" id="IPR013083">
    <property type="entry name" value="Znf_RING/FYVE/PHD"/>
</dbReference>
<keyword evidence="1" id="KW-0863">Zinc-finger</keyword>
<dbReference type="GO" id="GO:0008270">
    <property type="term" value="F:zinc ion binding"/>
    <property type="evidence" value="ECO:0007669"/>
    <property type="project" value="UniProtKB-KW"/>
</dbReference>
<name>A0A7S3L0S8_9STRA</name>
<keyword evidence="1" id="KW-0479">Metal-binding</keyword>
<reference evidence="4" key="1">
    <citation type="submission" date="2021-01" db="EMBL/GenBank/DDBJ databases">
        <authorList>
            <person name="Corre E."/>
            <person name="Pelletier E."/>
            <person name="Niang G."/>
            <person name="Scheremetjew M."/>
            <person name="Finn R."/>
            <person name="Kale V."/>
            <person name="Holt S."/>
            <person name="Cochrane G."/>
            <person name="Meng A."/>
            <person name="Brown T."/>
            <person name="Cohen L."/>
        </authorList>
    </citation>
    <scope>NUCLEOTIDE SEQUENCE</scope>
    <source>
        <strain evidence="4">CCMP127</strain>
    </source>
</reference>
<accession>A0A7S3L0S8</accession>
<organism evidence="4">
    <name type="scientific">Amphora coffeiformis</name>
    <dbReference type="NCBI Taxonomy" id="265554"/>
    <lineage>
        <taxon>Eukaryota</taxon>
        <taxon>Sar</taxon>
        <taxon>Stramenopiles</taxon>
        <taxon>Ochrophyta</taxon>
        <taxon>Bacillariophyta</taxon>
        <taxon>Bacillariophyceae</taxon>
        <taxon>Bacillariophycidae</taxon>
        <taxon>Thalassiophysales</taxon>
        <taxon>Catenulaceae</taxon>
        <taxon>Amphora</taxon>
    </lineage>
</organism>
<dbReference type="SUPFAM" id="SSF57850">
    <property type="entry name" value="RING/U-box"/>
    <property type="match status" value="2"/>
</dbReference>
<proteinExistence type="predicted"/>
<gene>
    <name evidence="4" type="ORF">ACOF00016_LOCUS3748</name>
</gene>
<evidence type="ECO:0000256" key="1">
    <source>
        <dbReference type="PROSITE-ProRule" id="PRU00175"/>
    </source>
</evidence>
<dbReference type="Gene3D" id="3.30.40.10">
    <property type="entry name" value="Zinc/RING finger domain, C3HC4 (zinc finger)"/>
    <property type="match status" value="1"/>
</dbReference>